<keyword evidence="19" id="KW-1185">Reference proteome</keyword>
<comment type="caution">
    <text evidence="18">The sequence shown here is derived from an EMBL/GenBank/DDBJ whole genome shotgun (WGS) entry which is preliminary data.</text>
</comment>
<dbReference type="PANTHER" id="PTHR32552">
    <property type="entry name" value="FERRICHROME IRON RECEPTOR-RELATED"/>
    <property type="match status" value="1"/>
</dbReference>
<keyword evidence="10 15" id="KW-0798">TonB box</keyword>
<evidence type="ECO:0000256" key="8">
    <source>
        <dbReference type="ARBA" id="ARBA00023004"/>
    </source>
</evidence>
<comment type="similarity">
    <text evidence="2 14 15">Belongs to the TonB-dependent receptor family.</text>
</comment>
<evidence type="ECO:0000259" key="17">
    <source>
        <dbReference type="Pfam" id="PF07715"/>
    </source>
</evidence>
<comment type="subcellular location">
    <subcellularLocation>
        <location evidence="1 14">Cell outer membrane</location>
        <topology evidence="1 14">Multi-pass membrane protein</topology>
    </subcellularLocation>
</comment>
<dbReference type="InterPro" id="IPR037066">
    <property type="entry name" value="Plug_dom_sf"/>
</dbReference>
<keyword evidence="11 14" id="KW-0472">Membrane</keyword>
<gene>
    <name evidence="18" type="ORF">ACFOKA_09395</name>
</gene>
<evidence type="ECO:0000256" key="11">
    <source>
        <dbReference type="ARBA" id="ARBA00023136"/>
    </source>
</evidence>
<evidence type="ECO:0000256" key="12">
    <source>
        <dbReference type="ARBA" id="ARBA00023170"/>
    </source>
</evidence>
<dbReference type="PROSITE" id="PS52016">
    <property type="entry name" value="TONB_DEPENDENT_REC_3"/>
    <property type="match status" value="1"/>
</dbReference>
<evidence type="ECO:0000256" key="4">
    <source>
        <dbReference type="ARBA" id="ARBA00022452"/>
    </source>
</evidence>
<dbReference type="InterPro" id="IPR000531">
    <property type="entry name" value="Beta-barrel_TonB"/>
</dbReference>
<evidence type="ECO:0000256" key="5">
    <source>
        <dbReference type="ARBA" id="ARBA00022496"/>
    </source>
</evidence>
<evidence type="ECO:0000256" key="2">
    <source>
        <dbReference type="ARBA" id="ARBA00009810"/>
    </source>
</evidence>
<organism evidence="18 19">
    <name type="scientific">Kordiimonas pumila</name>
    <dbReference type="NCBI Taxonomy" id="2161677"/>
    <lineage>
        <taxon>Bacteria</taxon>
        <taxon>Pseudomonadati</taxon>
        <taxon>Pseudomonadota</taxon>
        <taxon>Alphaproteobacteria</taxon>
        <taxon>Kordiimonadales</taxon>
        <taxon>Kordiimonadaceae</taxon>
        <taxon>Kordiimonas</taxon>
    </lineage>
</organism>
<evidence type="ECO:0000256" key="13">
    <source>
        <dbReference type="ARBA" id="ARBA00023237"/>
    </source>
</evidence>
<evidence type="ECO:0000256" key="15">
    <source>
        <dbReference type="RuleBase" id="RU003357"/>
    </source>
</evidence>
<dbReference type="NCBIfam" id="TIGR01783">
    <property type="entry name" value="TonB-siderophor"/>
    <property type="match status" value="1"/>
</dbReference>
<evidence type="ECO:0000313" key="18">
    <source>
        <dbReference type="EMBL" id="MFC3052117.1"/>
    </source>
</evidence>
<keyword evidence="12 18" id="KW-0675">Receptor</keyword>
<dbReference type="Proteomes" id="UP001595444">
    <property type="component" value="Unassembled WGS sequence"/>
</dbReference>
<evidence type="ECO:0000256" key="9">
    <source>
        <dbReference type="ARBA" id="ARBA00023065"/>
    </source>
</evidence>
<keyword evidence="7" id="KW-0732">Signal</keyword>
<dbReference type="CDD" id="cd01347">
    <property type="entry name" value="ligand_gated_channel"/>
    <property type="match status" value="1"/>
</dbReference>
<evidence type="ECO:0000256" key="1">
    <source>
        <dbReference type="ARBA" id="ARBA00004571"/>
    </source>
</evidence>
<keyword evidence="6 14" id="KW-0812">Transmembrane</keyword>
<feature type="domain" description="TonB-dependent receptor-like beta-barrel" evidence="16">
    <location>
        <begin position="226"/>
        <end position="658"/>
    </location>
</feature>
<dbReference type="InterPro" id="IPR012910">
    <property type="entry name" value="Plug_dom"/>
</dbReference>
<keyword evidence="13 14" id="KW-0998">Cell outer membrane</keyword>
<dbReference type="Gene3D" id="2.40.170.20">
    <property type="entry name" value="TonB-dependent receptor, beta-barrel domain"/>
    <property type="match status" value="1"/>
</dbReference>
<evidence type="ECO:0000256" key="6">
    <source>
        <dbReference type="ARBA" id="ARBA00022692"/>
    </source>
</evidence>
<keyword evidence="5" id="KW-0410">Iron transport</keyword>
<evidence type="ECO:0000313" key="19">
    <source>
        <dbReference type="Proteomes" id="UP001595444"/>
    </source>
</evidence>
<evidence type="ECO:0000256" key="14">
    <source>
        <dbReference type="PROSITE-ProRule" id="PRU01360"/>
    </source>
</evidence>
<dbReference type="InterPro" id="IPR039426">
    <property type="entry name" value="TonB-dep_rcpt-like"/>
</dbReference>
<evidence type="ECO:0000256" key="7">
    <source>
        <dbReference type="ARBA" id="ARBA00022729"/>
    </source>
</evidence>
<evidence type="ECO:0000256" key="10">
    <source>
        <dbReference type="ARBA" id="ARBA00023077"/>
    </source>
</evidence>
<keyword evidence="9" id="KW-0406">Ion transport</keyword>
<sequence length="688" mass="76003">MMGVAVCGMQSSAWAQDAATEEGSEELSFDEIYVSGYRISNSAAKTDTPLIETPQSISIITAETLALRNVQTIEEALRYTPGVVVSQFGFDPRFDHTSIRGFSSTLLGNFKDGMRQIPGFGIGFRTEAYGLSAIEVFKGPASVLYGQNAPGGMVNYTSKRANVADLREFQLDYGNYDRKIARADFGDVSDDGNFGWRITGLWRDSDTQVPGSPDNRKFIAPTVTFNLGDKATLTLLGQYLHDETTATPDFAVVNGELTDIYLSDYTWDLAEQKQLQAGWQFEYRFTDTFTFRQNFRYNDVDLDQRYMFSLGIDPVNQVAYRGRGQKTQKLKSIVIDNQLLYDVDMGGSKHRFLLGVDYSDSDDDWAVDLSFNGGTYVDNTISLVNPQYGLTYGALDPLAVSNEGQSQTGIYLQDQVEIGDLILTVGGRYDSAETFVNTDYIPFVNPVRATVDSDAFTYRVAATYLFENGLAPYASYSTSFQLVSGADVSGNPFEPSKGRQMEVGLKYQPQDFPGFMTLSLFDLTLTNVLTTDPTNPSFQVQTGEVNAQGLEAEVSVTPTAGLDMTFAYTYLDTDITSNGADNGFDRQLQPGHTITVFGDYTVPDGPLEGFGLGGGIRYQSKSFASIDNTLTNDSTFLADAQVHYTFGSWRLGLNATNIFDKEAFTCNNTVSCYPGYRRTVLASLRYRY</sequence>
<keyword evidence="3 14" id="KW-0813">Transport</keyword>
<feature type="domain" description="TonB-dependent receptor plug" evidence="17">
    <location>
        <begin position="50"/>
        <end position="152"/>
    </location>
</feature>
<dbReference type="InterPro" id="IPR010105">
    <property type="entry name" value="TonB_sidphr_rcpt"/>
</dbReference>
<dbReference type="Pfam" id="PF07715">
    <property type="entry name" value="Plug"/>
    <property type="match status" value="1"/>
</dbReference>
<dbReference type="Gene3D" id="2.170.130.10">
    <property type="entry name" value="TonB-dependent receptor, plug domain"/>
    <property type="match status" value="1"/>
</dbReference>
<evidence type="ECO:0000256" key="3">
    <source>
        <dbReference type="ARBA" id="ARBA00022448"/>
    </source>
</evidence>
<protein>
    <submittedName>
        <fullName evidence="18">TonB-dependent siderophore receptor</fullName>
    </submittedName>
</protein>
<accession>A0ABV7D5C1</accession>
<dbReference type="EMBL" id="JBHRSL010000009">
    <property type="protein sequence ID" value="MFC3052117.1"/>
    <property type="molecule type" value="Genomic_DNA"/>
</dbReference>
<reference evidence="19" key="1">
    <citation type="journal article" date="2019" name="Int. J. Syst. Evol. Microbiol.">
        <title>The Global Catalogue of Microorganisms (GCM) 10K type strain sequencing project: providing services to taxonomists for standard genome sequencing and annotation.</title>
        <authorList>
            <consortium name="The Broad Institute Genomics Platform"/>
            <consortium name="The Broad Institute Genome Sequencing Center for Infectious Disease"/>
            <person name="Wu L."/>
            <person name="Ma J."/>
        </authorList>
    </citation>
    <scope>NUCLEOTIDE SEQUENCE [LARGE SCALE GENOMIC DNA]</scope>
    <source>
        <strain evidence="19">KCTC 62164</strain>
    </source>
</reference>
<dbReference type="RefSeq" id="WP_194214592.1">
    <property type="nucleotide sequence ID" value="NZ_CP061205.1"/>
</dbReference>
<dbReference type="PANTHER" id="PTHR32552:SF68">
    <property type="entry name" value="FERRICHROME OUTER MEMBRANE TRANSPORTER_PHAGE RECEPTOR"/>
    <property type="match status" value="1"/>
</dbReference>
<proteinExistence type="inferred from homology"/>
<dbReference type="SUPFAM" id="SSF56935">
    <property type="entry name" value="Porins"/>
    <property type="match status" value="1"/>
</dbReference>
<name>A0ABV7D5C1_9PROT</name>
<dbReference type="Pfam" id="PF00593">
    <property type="entry name" value="TonB_dep_Rec_b-barrel"/>
    <property type="match status" value="1"/>
</dbReference>
<keyword evidence="4 14" id="KW-1134">Transmembrane beta strand</keyword>
<evidence type="ECO:0000259" key="16">
    <source>
        <dbReference type="Pfam" id="PF00593"/>
    </source>
</evidence>
<dbReference type="InterPro" id="IPR036942">
    <property type="entry name" value="Beta-barrel_TonB_sf"/>
</dbReference>
<keyword evidence="8" id="KW-0408">Iron</keyword>